<accession>A0A9R1WIA6</accession>
<evidence type="ECO:0000256" key="2">
    <source>
        <dbReference type="SAM" id="MobiDB-lite"/>
    </source>
</evidence>
<reference evidence="3 4" key="1">
    <citation type="journal article" date="2017" name="Nat. Commun.">
        <title>Genome assembly with in vitro proximity ligation data and whole-genome triplication in lettuce.</title>
        <authorList>
            <person name="Reyes-Chin-Wo S."/>
            <person name="Wang Z."/>
            <person name="Yang X."/>
            <person name="Kozik A."/>
            <person name="Arikit S."/>
            <person name="Song C."/>
            <person name="Xia L."/>
            <person name="Froenicke L."/>
            <person name="Lavelle D.O."/>
            <person name="Truco M.J."/>
            <person name="Xia R."/>
            <person name="Zhu S."/>
            <person name="Xu C."/>
            <person name="Xu H."/>
            <person name="Xu X."/>
            <person name="Cox K."/>
            <person name="Korf I."/>
            <person name="Meyers B.C."/>
            <person name="Michelmore R.W."/>
        </authorList>
    </citation>
    <scope>NUCLEOTIDE SEQUENCE [LARGE SCALE GENOMIC DNA]</scope>
    <source>
        <strain evidence="4">cv. Salinas</strain>
        <tissue evidence="3">Seedlings</tissue>
    </source>
</reference>
<name>A0A9R1WIA6_LACSA</name>
<evidence type="ECO:0000313" key="3">
    <source>
        <dbReference type="EMBL" id="KAJ0225740.1"/>
    </source>
</evidence>
<keyword evidence="4" id="KW-1185">Reference proteome</keyword>
<evidence type="ECO:0000313" key="4">
    <source>
        <dbReference type="Proteomes" id="UP000235145"/>
    </source>
</evidence>
<feature type="coiled-coil region" evidence="1">
    <location>
        <begin position="217"/>
        <end position="244"/>
    </location>
</feature>
<feature type="region of interest" description="Disordered" evidence="2">
    <location>
        <begin position="248"/>
        <end position="281"/>
    </location>
</feature>
<dbReference type="Proteomes" id="UP000235145">
    <property type="component" value="Unassembled WGS sequence"/>
</dbReference>
<dbReference type="EMBL" id="NBSK02000001">
    <property type="protein sequence ID" value="KAJ0225740.1"/>
    <property type="molecule type" value="Genomic_DNA"/>
</dbReference>
<proteinExistence type="predicted"/>
<protein>
    <submittedName>
        <fullName evidence="3">Uncharacterized protein</fullName>
    </submittedName>
</protein>
<organism evidence="3 4">
    <name type="scientific">Lactuca sativa</name>
    <name type="common">Garden lettuce</name>
    <dbReference type="NCBI Taxonomy" id="4236"/>
    <lineage>
        <taxon>Eukaryota</taxon>
        <taxon>Viridiplantae</taxon>
        <taxon>Streptophyta</taxon>
        <taxon>Embryophyta</taxon>
        <taxon>Tracheophyta</taxon>
        <taxon>Spermatophyta</taxon>
        <taxon>Magnoliopsida</taxon>
        <taxon>eudicotyledons</taxon>
        <taxon>Gunneridae</taxon>
        <taxon>Pentapetalae</taxon>
        <taxon>asterids</taxon>
        <taxon>campanulids</taxon>
        <taxon>Asterales</taxon>
        <taxon>Asteraceae</taxon>
        <taxon>Cichorioideae</taxon>
        <taxon>Cichorieae</taxon>
        <taxon>Lactucinae</taxon>
        <taxon>Lactuca</taxon>
    </lineage>
</organism>
<dbReference type="OrthoDB" id="6078042at2759"/>
<feature type="region of interest" description="Disordered" evidence="2">
    <location>
        <begin position="334"/>
        <end position="371"/>
    </location>
</feature>
<dbReference type="PANTHER" id="PTHR46519:SF3">
    <property type="entry name" value="RING_U-BOX SUPERFAMILY PROTEIN"/>
    <property type="match status" value="1"/>
</dbReference>
<keyword evidence="1" id="KW-0175">Coiled coil</keyword>
<evidence type="ECO:0000256" key="1">
    <source>
        <dbReference type="SAM" id="Coils"/>
    </source>
</evidence>
<sequence length="551" mass="63983">MDNSYVKKMAVVELHKASTLDSYVNNKEKSTTRTSSIRKMWQDLESEGKCESIESEDTNEIENESPKNQNQEAVDNRLCLKRSPSLDVPAKERVRKVFHDWGSKSFEGHTQYSSRMNNCSRAESVFIRRVYGRQAVLDLLAKFMRERKTEVEDLLKNQFVSNFPHRPRIQSLLKGRFLRNKRFAEDQKQASVAESELGLLRQTHSVSDIRKGFLSKLNNYEKNASEVNDNIRQAEEIVHEIGEEFETTNLTSKQEAYNPQQLSSQAGERHDDEDDDDDDDDFIMQYEERDDSVEETNQITYHAEFPQGSQSNEEVRLHPLHTSTDSLNWQEISHAEEEWDESDSEEDEDDDSEWHHLTRTNSDEGIDVNSPVRSDSQEWIETLESRSNAFYWFDDDDNNDSRLELTQLTNRRTVSNLLQSDFGARLNHLLMQSYVNRQNQAFESQNEAVDSSSVVIPKTEEEREIINGLRVDMDALQERMNEMQRMLEACVDMQKSVHQELNSALNQSSSCYLCCDDGFESLPEERSGVHMCICSKCAQKINWSKLKESVR</sequence>
<dbReference type="PANTHER" id="PTHR46519">
    <property type="entry name" value="RING/U-BOX SUPERFAMILY PROTEIN"/>
    <property type="match status" value="1"/>
</dbReference>
<feature type="compositionally biased region" description="Acidic residues" evidence="2">
    <location>
        <begin position="271"/>
        <end position="281"/>
    </location>
</feature>
<comment type="caution">
    <text evidence="3">The sequence shown here is derived from an EMBL/GenBank/DDBJ whole genome shotgun (WGS) entry which is preliminary data.</text>
</comment>
<feature type="compositionally biased region" description="Polar residues" evidence="2">
    <location>
        <begin position="248"/>
        <end position="266"/>
    </location>
</feature>
<feature type="coiled-coil region" evidence="1">
    <location>
        <begin position="459"/>
        <end position="493"/>
    </location>
</feature>
<dbReference type="AlphaFoldDB" id="A0A9R1WIA6"/>
<gene>
    <name evidence="3" type="ORF">LSAT_V11C100025200</name>
</gene>
<dbReference type="Gramene" id="rna-gnl|WGS:NBSK|LSAT_1X65160_mrna">
    <property type="protein sequence ID" value="cds-PLY70501.1"/>
    <property type="gene ID" value="gene-LSAT_1X65160"/>
</dbReference>
<feature type="region of interest" description="Disordered" evidence="2">
    <location>
        <begin position="47"/>
        <end position="76"/>
    </location>
</feature>
<feature type="compositionally biased region" description="Acidic residues" evidence="2">
    <location>
        <begin position="53"/>
        <end position="63"/>
    </location>
</feature>
<feature type="compositionally biased region" description="Acidic residues" evidence="2">
    <location>
        <begin position="337"/>
        <end position="352"/>
    </location>
</feature>